<dbReference type="AlphaFoldDB" id="Q2AA11"/>
<gene>
    <name evidence="1" type="ORF">20.t00042</name>
</gene>
<sequence>MKWHDQHILRKEFTEGDLILLLNSRLKLFPGKLCSRWSGPFQVCKIYPFGAVEVWSEATGSFKDTTLHHYNDIRALADFSEQVTISKKERGIPPLLLPLRMPPLLEGAPAVGEPEPEPILISDDELEEAVTASDLQCSPQPETGFSLRSRFSQHLPAAVGKSRLATRCMMRLLHLESRLTRLENFLQVDLEPDVEQLLAQVRRRGAWEQEVRARDIANLESHIALLTGRQCLLQTKMDTSTSTIARLRFELAQEETTLRGMQFESGEACRATREAT</sequence>
<proteinExistence type="predicted"/>
<reference evidence="1" key="1">
    <citation type="submission" date="2006-03" db="EMBL/GenBank/DDBJ databases">
        <title>Comparative Sequence and Genetic Analyses of Asparagus BACs Reveal No Microsynteny with Onion or Rice.</title>
        <authorList>
            <person name="Jernej J."/>
            <person name="Telgmann A."/>
            <person name="Jung C."/>
            <person name="Cheung F."/>
            <person name="Havey M.J."/>
            <person name="Town C.D."/>
        </authorList>
    </citation>
    <scope>NUCLEOTIDE SEQUENCE</scope>
</reference>
<dbReference type="EMBL" id="AC183436">
    <property type="protein sequence ID" value="ABD63190.1"/>
    <property type="molecule type" value="Genomic_DNA"/>
</dbReference>
<evidence type="ECO:0000313" key="1">
    <source>
        <dbReference type="EMBL" id="ABD63190.1"/>
    </source>
</evidence>
<name>Q2AA11_ASPOF</name>
<organism evidence="1">
    <name type="scientific">Asparagus officinalis</name>
    <name type="common">Garden asparagus</name>
    <dbReference type="NCBI Taxonomy" id="4686"/>
    <lineage>
        <taxon>Eukaryota</taxon>
        <taxon>Viridiplantae</taxon>
        <taxon>Streptophyta</taxon>
        <taxon>Embryophyta</taxon>
        <taxon>Tracheophyta</taxon>
        <taxon>Spermatophyta</taxon>
        <taxon>Magnoliopsida</taxon>
        <taxon>Liliopsida</taxon>
        <taxon>Asparagales</taxon>
        <taxon>Asparagaceae</taxon>
        <taxon>Asparagoideae</taxon>
        <taxon>Asparagus</taxon>
    </lineage>
</organism>
<protein>
    <submittedName>
        <fullName evidence="1">Uncharacterized protein</fullName>
    </submittedName>
</protein>
<accession>Q2AA11</accession>